<keyword evidence="4" id="KW-1133">Transmembrane helix</keyword>
<dbReference type="GO" id="GO:0015920">
    <property type="term" value="P:lipopolysaccharide transport"/>
    <property type="evidence" value="ECO:0007669"/>
    <property type="project" value="TreeGrafter"/>
</dbReference>
<dbReference type="AlphaFoldDB" id="A0A1Q2CWN2"/>
<dbReference type="OrthoDB" id="4186295at2"/>
<dbReference type="KEGG" id="tfa:BW733_06195"/>
<keyword evidence="4" id="KW-0472">Membrane</keyword>
<feature type="transmembrane region" description="Helical" evidence="4">
    <location>
        <begin position="255"/>
        <end position="277"/>
    </location>
</feature>
<protein>
    <submittedName>
        <fullName evidence="5">Uncharacterized protein</fullName>
    </submittedName>
</protein>
<feature type="transmembrane region" description="Helical" evidence="4">
    <location>
        <begin position="168"/>
        <end position="191"/>
    </location>
</feature>
<keyword evidence="6" id="KW-1185">Reference proteome</keyword>
<dbReference type="Proteomes" id="UP000188235">
    <property type="component" value="Chromosome"/>
</dbReference>
<dbReference type="PANTHER" id="PTHR30413:SF8">
    <property type="entry name" value="TRANSPORT PERMEASE PROTEIN"/>
    <property type="match status" value="1"/>
</dbReference>
<evidence type="ECO:0000313" key="5">
    <source>
        <dbReference type="EMBL" id="AQP50481.1"/>
    </source>
</evidence>
<reference evidence="5 6" key="1">
    <citation type="journal article" date="2008" name="Int. J. Syst. Evol. Microbiol.">
        <title>Tessaracoccus flavescens sp. nov., isolated from marine sediment.</title>
        <authorList>
            <person name="Lee D.W."/>
            <person name="Lee S.D."/>
        </authorList>
    </citation>
    <scope>NUCLEOTIDE SEQUENCE [LARGE SCALE GENOMIC DNA]</scope>
    <source>
        <strain evidence="5 6">SST-39T</strain>
    </source>
</reference>
<comment type="similarity">
    <text evidence="2">Belongs to the ABC-2 integral membrane protein family.</text>
</comment>
<organism evidence="5 6">
    <name type="scientific">Tessaracoccus flavescens</name>
    <dbReference type="NCBI Taxonomy" id="399497"/>
    <lineage>
        <taxon>Bacteria</taxon>
        <taxon>Bacillati</taxon>
        <taxon>Actinomycetota</taxon>
        <taxon>Actinomycetes</taxon>
        <taxon>Propionibacteriales</taxon>
        <taxon>Propionibacteriaceae</taxon>
        <taxon>Tessaracoccus</taxon>
    </lineage>
</organism>
<evidence type="ECO:0000256" key="4">
    <source>
        <dbReference type="SAM" id="Phobius"/>
    </source>
</evidence>
<dbReference type="PANTHER" id="PTHR30413">
    <property type="entry name" value="INNER MEMBRANE TRANSPORT PERMEASE"/>
    <property type="match status" value="1"/>
</dbReference>
<sequence length="287" mass="32419">MAKDAVKSSVRVYTPHKAGLPNLREYFGELWRRRDFAKELSETNMRAGNTNTVLGQAWLVLNPLLLAGVYFLLVVVLSGKHPADVDFPQIASGLFLFFLVSGIIQACATSVTTAGSLILNMNFPRMLLILSHTYLAFRRFIPTMIVYFFIHLIWPGSVWSLQMLWMPLVVLLALLIGMGIGCFVATWQVYFRDTAQFLPYVIRIWLYSSPVLYTGEYFLNSSAIGKFTGEWILLNPVFGMLGVWGDALHGQWPNMTYLLVAVAWALVLSIGGTLYFVSRERDFAVRL</sequence>
<feature type="transmembrane region" description="Helical" evidence="4">
    <location>
        <begin position="57"/>
        <end position="78"/>
    </location>
</feature>
<gene>
    <name evidence="5" type="ORF">BW733_06195</name>
</gene>
<dbReference type="RefSeq" id="WP_077348877.1">
    <property type="nucleotide sequence ID" value="NZ_CP019607.1"/>
</dbReference>
<accession>A0A1Q2CWN2</accession>
<dbReference type="GO" id="GO:0005886">
    <property type="term" value="C:plasma membrane"/>
    <property type="evidence" value="ECO:0007669"/>
    <property type="project" value="UniProtKB-SubCell"/>
</dbReference>
<feature type="transmembrane region" description="Helical" evidence="4">
    <location>
        <begin position="139"/>
        <end position="161"/>
    </location>
</feature>
<evidence type="ECO:0000256" key="3">
    <source>
        <dbReference type="ARBA" id="ARBA00022448"/>
    </source>
</evidence>
<evidence type="ECO:0000256" key="1">
    <source>
        <dbReference type="ARBA" id="ARBA00004429"/>
    </source>
</evidence>
<evidence type="ECO:0000256" key="2">
    <source>
        <dbReference type="ARBA" id="ARBA00007783"/>
    </source>
</evidence>
<keyword evidence="3" id="KW-0813">Transport</keyword>
<dbReference type="STRING" id="399497.BW733_06195"/>
<name>A0A1Q2CWN2_9ACTN</name>
<proteinExistence type="inferred from homology"/>
<evidence type="ECO:0000313" key="6">
    <source>
        <dbReference type="Proteomes" id="UP000188235"/>
    </source>
</evidence>
<dbReference type="EMBL" id="CP019607">
    <property type="protein sequence ID" value="AQP50481.1"/>
    <property type="molecule type" value="Genomic_DNA"/>
</dbReference>
<comment type="subcellular location">
    <subcellularLocation>
        <location evidence="1">Cell inner membrane</location>
        <topology evidence="1">Multi-pass membrane protein</topology>
    </subcellularLocation>
</comment>
<feature type="transmembrane region" description="Helical" evidence="4">
    <location>
        <begin position="197"/>
        <end position="219"/>
    </location>
</feature>
<feature type="transmembrane region" description="Helical" evidence="4">
    <location>
        <begin position="90"/>
        <end position="119"/>
    </location>
</feature>
<keyword evidence="4" id="KW-0812">Transmembrane</keyword>